<dbReference type="InterPro" id="IPR012334">
    <property type="entry name" value="Pectin_lyas_fold"/>
</dbReference>
<dbReference type="InterPro" id="IPR011050">
    <property type="entry name" value="Pectin_lyase_fold/virulence"/>
</dbReference>
<evidence type="ECO:0000256" key="2">
    <source>
        <dbReference type="ARBA" id="ARBA00022737"/>
    </source>
</evidence>
<reference evidence="6" key="2">
    <citation type="submission" date="2020-11" db="EMBL/GenBank/DDBJ databases">
        <authorList>
            <person name="McCartney M.A."/>
            <person name="Auch B."/>
            <person name="Kono T."/>
            <person name="Mallez S."/>
            <person name="Becker A."/>
            <person name="Gohl D.M."/>
            <person name="Silverstein K.A.T."/>
            <person name="Koren S."/>
            <person name="Bechman K.B."/>
            <person name="Herman A."/>
            <person name="Abrahante J.E."/>
            <person name="Garbe J."/>
        </authorList>
    </citation>
    <scope>NUCLEOTIDE SEQUENCE</scope>
    <source>
        <strain evidence="6">Duluth1</strain>
        <tissue evidence="6">Whole animal</tissue>
    </source>
</reference>
<dbReference type="InterPro" id="IPR039448">
    <property type="entry name" value="Beta_helix"/>
</dbReference>
<organism evidence="6 7">
    <name type="scientific">Dreissena polymorpha</name>
    <name type="common">Zebra mussel</name>
    <name type="synonym">Mytilus polymorpha</name>
    <dbReference type="NCBI Taxonomy" id="45954"/>
    <lineage>
        <taxon>Eukaryota</taxon>
        <taxon>Metazoa</taxon>
        <taxon>Spiralia</taxon>
        <taxon>Lophotrochozoa</taxon>
        <taxon>Mollusca</taxon>
        <taxon>Bivalvia</taxon>
        <taxon>Autobranchia</taxon>
        <taxon>Heteroconchia</taxon>
        <taxon>Euheterodonta</taxon>
        <taxon>Imparidentia</taxon>
        <taxon>Neoheterodontei</taxon>
        <taxon>Myida</taxon>
        <taxon>Dreissenoidea</taxon>
        <taxon>Dreissenidae</taxon>
        <taxon>Dreissena</taxon>
    </lineage>
</organism>
<dbReference type="InterPro" id="IPR053243">
    <property type="entry name" value="SJ_maturation_regulator"/>
</dbReference>
<proteinExistence type="predicted"/>
<gene>
    <name evidence="6" type="ORF">DPMN_105410</name>
</gene>
<evidence type="ECO:0000259" key="4">
    <source>
        <dbReference type="Pfam" id="PF05048"/>
    </source>
</evidence>
<dbReference type="EMBL" id="JAIWYP010000004">
    <property type="protein sequence ID" value="KAH3832133.1"/>
    <property type="molecule type" value="Genomic_DNA"/>
</dbReference>
<keyword evidence="1" id="KW-0732">Signal</keyword>
<evidence type="ECO:0000256" key="1">
    <source>
        <dbReference type="ARBA" id="ARBA00022729"/>
    </source>
</evidence>
<dbReference type="PANTHER" id="PTHR47653:SF1">
    <property type="entry name" value="DELETED IN MALIGNANT BRAIN TUMORS 1 PROTEIN"/>
    <property type="match status" value="1"/>
</dbReference>
<evidence type="ECO:0000259" key="5">
    <source>
        <dbReference type="Pfam" id="PF13229"/>
    </source>
</evidence>
<dbReference type="GO" id="GO:0016020">
    <property type="term" value="C:membrane"/>
    <property type="evidence" value="ECO:0007669"/>
    <property type="project" value="TreeGrafter"/>
</dbReference>
<comment type="caution">
    <text evidence="6">The sequence shown here is derived from an EMBL/GenBank/DDBJ whole genome shotgun (WGS) entry which is preliminary data.</text>
</comment>
<keyword evidence="7" id="KW-1185">Reference proteome</keyword>
<feature type="domain" description="Right handed beta helix" evidence="5">
    <location>
        <begin position="1026"/>
        <end position="1179"/>
    </location>
</feature>
<keyword evidence="3" id="KW-0325">Glycoprotein</keyword>
<dbReference type="AlphaFoldDB" id="A0A9D4HBK1"/>
<feature type="domain" description="Periplasmic copper-binding protein NosD beta helix" evidence="4">
    <location>
        <begin position="137"/>
        <end position="345"/>
    </location>
</feature>
<sequence>MMETSSLWLGIKQFSGGNVTLRHTTVRQAVVGIQGNGSNIHISNSDIYSCVQGLLLSGGISANQLESGWGPILFKTKVTNNEQGTRMHGVLGQEIMLFEATDFDLNNYGIEVENWANIQTQIISTILLSENVSMSNNRNYGLYIKIGSPTVVDVRGSMFVGNRNGGVYWYQYYTNNPRQAFTITDTLFEDTNFGISYTCNYCRTSNMTVTIASNTFNDNKRDIYITFHSSEQSFIVQNVFSKSQEVLAIQSDTSMETNISVIISENSFVNLLRGYTAVSVSFVKTIISKNSFNNCSSTTLISVKNGFDHLIANNTFVNSTDSICYVQTKQPYTKGKTISASLNYWDTNDIFAVKSKVCDFFVDSSTAIIDVKGFYEDFSMKKLNYSKAIDMFRSAINETTNITYIGGIVDDDIDISTLGVSRFMLNRSLLIQEGVTVRIQGVTLNITDVKGIVVLGTLVIGSSDSVDRTVIQKHSGVWNSIVLYNTGLNVLNTNISGAVAAIDIRSSSSVYIHNCTAYDGAMQSLIKADKPKHNVSVHISNCIVSVDANVIEIVVNDSQSIDVNIENSTMTSNRNYIVSVTDGSSNRSPKLVRVSVLGSHSYGGVGVLNIRGCFFRTELTIVDSEFAATRYGTLVSLANPSMKTEAHRNKFGDSRRDFYLEFCKPLTDVMNNSTTFNMVNNIFKSQSDGEVFYMYDYSGATEHTFNFTNNSMVYMQPTARQFLFITSYGNSEKHTLNFISNTLVNSSKTLLEIHHRFRQITLKWNKFINNSACLLYSAPPHTDKFLGFEIDRNEFQGNTHIDGIIVISTEQFQNGTVSLTNNDFINNMGTSFSFKTSNVSIKYNYFENPEALYNLKVNKFVTLTNVRTDINASFNYWGTTDPRDIENKLYDKSYDETLLDILYRPYLGSRNISDFRNEEINFVNGNEIGGNVNGDVTLHSDKGPYVVVSNIVVGENDTLTIQEGVEIRVMADIGFTVLGILISQGTSQRPVRFISVDHLAPWKGIELNSKHGVNITHLLVNNTKEGITLKTTKATLHDVTSTFSRTSGFYIFATDNKQNVTAVSVSKLNASNNADGVTINAGTGYNNYISILNCIVADNTADGIVTMSTGNVTISKCTIERNKARGMKLDMRTNGFIKVVKSLIRNNSEYALEGEVTAGIEMDSCTISDHRLGYNNWGWYPRVHTHLRISASNSKLTTVDIKNSIITNNTADGILLTRSYNNRGPLAITVDNNTFNIGNVAFEFNDEHKLWVIFF</sequence>
<dbReference type="InterPro" id="IPR007742">
    <property type="entry name" value="NosD_dom"/>
</dbReference>
<dbReference type="Gene3D" id="2.160.20.10">
    <property type="entry name" value="Single-stranded right-handed beta-helix, Pectin lyase-like"/>
    <property type="match status" value="2"/>
</dbReference>
<evidence type="ECO:0000256" key="3">
    <source>
        <dbReference type="ARBA" id="ARBA00023180"/>
    </source>
</evidence>
<evidence type="ECO:0000313" key="7">
    <source>
        <dbReference type="Proteomes" id="UP000828390"/>
    </source>
</evidence>
<evidence type="ECO:0000313" key="6">
    <source>
        <dbReference type="EMBL" id="KAH3832133.1"/>
    </source>
</evidence>
<dbReference type="SUPFAM" id="SSF51126">
    <property type="entry name" value="Pectin lyase-like"/>
    <property type="match status" value="2"/>
</dbReference>
<dbReference type="InterPro" id="IPR006626">
    <property type="entry name" value="PbH1"/>
</dbReference>
<dbReference type="PANTHER" id="PTHR47653">
    <property type="entry name" value="PROTEIN BARK BEETLE"/>
    <property type="match status" value="1"/>
</dbReference>
<name>A0A9D4HBK1_DREPO</name>
<dbReference type="SMART" id="SM00710">
    <property type="entry name" value="PbH1"/>
    <property type="match status" value="14"/>
</dbReference>
<accession>A0A9D4HBK1</accession>
<keyword evidence="2" id="KW-0677">Repeat</keyword>
<dbReference type="Proteomes" id="UP000828390">
    <property type="component" value="Unassembled WGS sequence"/>
</dbReference>
<reference evidence="6" key="1">
    <citation type="journal article" date="2019" name="bioRxiv">
        <title>The Genome of the Zebra Mussel, Dreissena polymorpha: A Resource for Invasive Species Research.</title>
        <authorList>
            <person name="McCartney M.A."/>
            <person name="Auch B."/>
            <person name="Kono T."/>
            <person name="Mallez S."/>
            <person name="Zhang Y."/>
            <person name="Obille A."/>
            <person name="Becker A."/>
            <person name="Abrahante J.E."/>
            <person name="Garbe J."/>
            <person name="Badalamenti J.P."/>
            <person name="Herman A."/>
            <person name="Mangelson H."/>
            <person name="Liachko I."/>
            <person name="Sullivan S."/>
            <person name="Sone E.D."/>
            <person name="Koren S."/>
            <person name="Silverstein K.A.T."/>
            <person name="Beckman K.B."/>
            <person name="Gohl D.M."/>
        </authorList>
    </citation>
    <scope>NUCLEOTIDE SEQUENCE</scope>
    <source>
        <strain evidence="6">Duluth1</strain>
        <tissue evidence="6">Whole animal</tissue>
    </source>
</reference>
<dbReference type="GO" id="GO:0045217">
    <property type="term" value="P:cell-cell junction maintenance"/>
    <property type="evidence" value="ECO:0007669"/>
    <property type="project" value="TreeGrafter"/>
</dbReference>
<evidence type="ECO:0008006" key="8">
    <source>
        <dbReference type="Google" id="ProtNLM"/>
    </source>
</evidence>
<protein>
    <recommendedName>
        <fullName evidence="8">Right handed beta helix domain-containing protein</fullName>
    </recommendedName>
</protein>
<dbReference type="Pfam" id="PF05048">
    <property type="entry name" value="NosD"/>
    <property type="match status" value="1"/>
</dbReference>
<dbReference type="Pfam" id="PF13229">
    <property type="entry name" value="Beta_helix"/>
    <property type="match status" value="1"/>
</dbReference>